<keyword evidence="6" id="KW-1185">Reference proteome</keyword>
<dbReference type="Gene3D" id="3.40.50.880">
    <property type="match status" value="1"/>
</dbReference>
<feature type="domain" description="HTH araC/xylS-type" evidence="4">
    <location>
        <begin position="221"/>
        <end position="319"/>
    </location>
</feature>
<dbReference type="InterPro" id="IPR052158">
    <property type="entry name" value="INH-QAR"/>
</dbReference>
<dbReference type="PANTHER" id="PTHR43130">
    <property type="entry name" value="ARAC-FAMILY TRANSCRIPTIONAL REGULATOR"/>
    <property type="match status" value="1"/>
</dbReference>
<evidence type="ECO:0000256" key="2">
    <source>
        <dbReference type="ARBA" id="ARBA00023125"/>
    </source>
</evidence>
<dbReference type="EMBL" id="FNBW01000002">
    <property type="protein sequence ID" value="SDF31095.1"/>
    <property type="molecule type" value="Genomic_DNA"/>
</dbReference>
<dbReference type="InterPro" id="IPR029062">
    <property type="entry name" value="Class_I_gatase-like"/>
</dbReference>
<evidence type="ECO:0000259" key="4">
    <source>
        <dbReference type="PROSITE" id="PS01124"/>
    </source>
</evidence>
<dbReference type="InterPro" id="IPR018062">
    <property type="entry name" value="HTH_AraC-typ_CS"/>
</dbReference>
<sequence length="342" mass="38180">MFDDPNEIPTRIGFLLVNNFSMMAFASAVEPLRSANRMANETLYEWRVYSVDGRPVSASNGIEVVPDGPMAQLDREKVVAVVAGIDVQKFEDERVLGFLRRASRQGRAVGALCTGSHVLAKAGLLDDRRCTIHWENLGGFTEEFPEIEVSSDLYEIDRDRFTCSGGTASLDMMLHLIGRQHGQTLANQVSEQFIHDRIREPHDHQRMELRARIGVSHPKLISVISEMEANLEEPLTQTDLAERAGLSTRQLERLFRKYLNATPTRYYLTLRLQRARQLLTQTSMSILSVALACGFVSASHFSKCYRECFGRTPRAERAIGGVTGSARIALIADELPVLAGQA</sequence>
<keyword evidence="1" id="KW-0805">Transcription regulation</keyword>
<dbReference type="Gene3D" id="1.10.10.60">
    <property type="entry name" value="Homeodomain-like"/>
    <property type="match status" value="1"/>
</dbReference>
<dbReference type="InterPro" id="IPR002818">
    <property type="entry name" value="DJ-1/PfpI"/>
</dbReference>
<dbReference type="RefSeq" id="WP_093148592.1">
    <property type="nucleotide sequence ID" value="NZ_FNBW01000002.1"/>
</dbReference>
<keyword evidence="2 5" id="KW-0238">DNA-binding</keyword>
<dbReference type="InterPro" id="IPR009057">
    <property type="entry name" value="Homeodomain-like_sf"/>
</dbReference>
<dbReference type="OrthoDB" id="9793400at2"/>
<keyword evidence="3" id="KW-0804">Transcription</keyword>
<evidence type="ECO:0000256" key="3">
    <source>
        <dbReference type="ARBA" id="ARBA00023163"/>
    </source>
</evidence>
<comment type="caution">
    <text evidence="5">The sequence shown here is derived from an EMBL/GenBank/DDBJ whole genome shotgun (WGS) entry which is preliminary data.</text>
</comment>
<organism evidence="5 6">
    <name type="scientific">Thalassobaculum litoreum DSM 18839</name>
    <dbReference type="NCBI Taxonomy" id="1123362"/>
    <lineage>
        <taxon>Bacteria</taxon>
        <taxon>Pseudomonadati</taxon>
        <taxon>Pseudomonadota</taxon>
        <taxon>Alphaproteobacteria</taxon>
        <taxon>Rhodospirillales</taxon>
        <taxon>Thalassobaculaceae</taxon>
        <taxon>Thalassobaculum</taxon>
    </lineage>
</organism>
<dbReference type="SUPFAM" id="SSF52317">
    <property type="entry name" value="Class I glutamine amidotransferase-like"/>
    <property type="match status" value="1"/>
</dbReference>
<dbReference type="SUPFAM" id="SSF46689">
    <property type="entry name" value="Homeodomain-like"/>
    <property type="match status" value="2"/>
</dbReference>
<dbReference type="InterPro" id="IPR018060">
    <property type="entry name" value="HTH_AraC"/>
</dbReference>
<gene>
    <name evidence="5" type="ORF">SAMN05660686_00995</name>
</gene>
<dbReference type="AlphaFoldDB" id="A0A8G2BHT7"/>
<evidence type="ECO:0000313" key="6">
    <source>
        <dbReference type="Proteomes" id="UP000198615"/>
    </source>
</evidence>
<name>A0A8G2BHT7_9PROT</name>
<evidence type="ECO:0000313" key="5">
    <source>
        <dbReference type="EMBL" id="SDF31095.1"/>
    </source>
</evidence>
<dbReference type="Proteomes" id="UP000198615">
    <property type="component" value="Unassembled WGS sequence"/>
</dbReference>
<dbReference type="FunFam" id="1.10.10.60:FF:000090">
    <property type="entry name" value="Transcriptional regulator ArgR, AraC family"/>
    <property type="match status" value="1"/>
</dbReference>
<proteinExistence type="predicted"/>
<dbReference type="PROSITE" id="PS00041">
    <property type="entry name" value="HTH_ARAC_FAMILY_1"/>
    <property type="match status" value="1"/>
</dbReference>
<dbReference type="CDD" id="cd03136">
    <property type="entry name" value="GATase1_AraC_ArgR_like"/>
    <property type="match status" value="1"/>
</dbReference>
<evidence type="ECO:0000256" key="1">
    <source>
        <dbReference type="ARBA" id="ARBA00023015"/>
    </source>
</evidence>
<dbReference type="PANTHER" id="PTHR43130:SF3">
    <property type="entry name" value="HTH-TYPE TRANSCRIPTIONAL REGULATOR RV1931C"/>
    <property type="match status" value="1"/>
</dbReference>
<accession>A0A8G2BHT7</accession>
<dbReference type="PROSITE" id="PS01124">
    <property type="entry name" value="HTH_ARAC_FAMILY_2"/>
    <property type="match status" value="1"/>
</dbReference>
<reference evidence="5 6" key="1">
    <citation type="submission" date="2016-10" db="EMBL/GenBank/DDBJ databases">
        <authorList>
            <person name="Varghese N."/>
            <person name="Submissions S."/>
        </authorList>
    </citation>
    <scope>NUCLEOTIDE SEQUENCE [LARGE SCALE GENOMIC DNA]</scope>
    <source>
        <strain evidence="5 6">DSM 18839</strain>
    </source>
</reference>
<dbReference type="GO" id="GO:0043565">
    <property type="term" value="F:sequence-specific DNA binding"/>
    <property type="evidence" value="ECO:0007669"/>
    <property type="project" value="InterPro"/>
</dbReference>
<protein>
    <submittedName>
        <fullName evidence="5">Transcriptional regulator GlxA family, contains an amidase domain and an AraC-type DNA-binding HTH domain</fullName>
    </submittedName>
</protein>
<dbReference type="Pfam" id="PF01965">
    <property type="entry name" value="DJ-1_PfpI"/>
    <property type="match status" value="1"/>
</dbReference>
<dbReference type="Pfam" id="PF12833">
    <property type="entry name" value="HTH_18"/>
    <property type="match status" value="1"/>
</dbReference>
<dbReference type="SMART" id="SM00342">
    <property type="entry name" value="HTH_ARAC"/>
    <property type="match status" value="1"/>
</dbReference>
<dbReference type="GO" id="GO:0003700">
    <property type="term" value="F:DNA-binding transcription factor activity"/>
    <property type="evidence" value="ECO:0007669"/>
    <property type="project" value="InterPro"/>
</dbReference>